<evidence type="ECO:0000313" key="5">
    <source>
        <dbReference type="Proteomes" id="UP000509510"/>
    </source>
</evidence>
<dbReference type="InterPro" id="IPR011990">
    <property type="entry name" value="TPR-like_helical_dom_sf"/>
</dbReference>
<proteinExistence type="predicted"/>
<gene>
    <name evidence="4" type="ORF">TRUGW13939_04646</name>
</gene>
<dbReference type="PANTHER" id="PTHR14485">
    <property type="entry name" value="TETRATRICOPEPTIDE REPEAT PROTEIN 23"/>
    <property type="match status" value="1"/>
</dbReference>
<dbReference type="SUPFAM" id="SSF52540">
    <property type="entry name" value="P-loop containing nucleoside triphosphate hydrolases"/>
    <property type="match status" value="1"/>
</dbReference>
<dbReference type="Proteomes" id="UP000509510">
    <property type="component" value="Chromosome II"/>
</dbReference>
<evidence type="ECO:0000256" key="2">
    <source>
        <dbReference type="SAM" id="MobiDB-lite"/>
    </source>
</evidence>
<keyword evidence="1" id="KW-0677">Repeat</keyword>
<dbReference type="OrthoDB" id="2913095at2759"/>
<dbReference type="InterPro" id="IPR031350">
    <property type="entry name" value="Goodbye_dom"/>
</dbReference>
<dbReference type="EMBL" id="CP055899">
    <property type="protein sequence ID" value="QKX57530.1"/>
    <property type="molecule type" value="Genomic_DNA"/>
</dbReference>
<reference evidence="5" key="1">
    <citation type="submission" date="2020-06" db="EMBL/GenBank/DDBJ databases">
        <title>A chromosome-scale genome assembly of Talaromyces rugulosus W13939.</title>
        <authorList>
            <person name="Wang B."/>
            <person name="Guo L."/>
            <person name="Ye K."/>
            <person name="Wang L."/>
        </authorList>
    </citation>
    <scope>NUCLEOTIDE SEQUENCE [LARGE SCALE GENOMIC DNA]</scope>
    <source>
        <strain evidence="5">W13939</strain>
    </source>
</reference>
<dbReference type="Gene3D" id="1.25.40.10">
    <property type="entry name" value="Tetratricopeptide repeat domain"/>
    <property type="match status" value="1"/>
</dbReference>
<feature type="region of interest" description="Disordered" evidence="2">
    <location>
        <begin position="899"/>
        <end position="941"/>
    </location>
</feature>
<dbReference type="Pfam" id="PF17109">
    <property type="entry name" value="Goodbye"/>
    <property type="match status" value="1"/>
</dbReference>
<feature type="compositionally biased region" description="Acidic residues" evidence="2">
    <location>
        <begin position="919"/>
        <end position="933"/>
    </location>
</feature>
<dbReference type="PANTHER" id="PTHR14485:SF2">
    <property type="entry name" value="FUNGAL STAND N-TERMINAL GOODBYE DOMAIN-CONTAINING PROTEIN"/>
    <property type="match status" value="1"/>
</dbReference>
<feature type="domain" description="AAA+ ATPase" evidence="3">
    <location>
        <begin position="315"/>
        <end position="478"/>
    </location>
</feature>
<evidence type="ECO:0000313" key="4">
    <source>
        <dbReference type="EMBL" id="QKX57530.1"/>
    </source>
</evidence>
<keyword evidence="5" id="KW-1185">Reference proteome</keyword>
<dbReference type="InterPro" id="IPR056884">
    <property type="entry name" value="NPHP3-like_N"/>
</dbReference>
<feature type="compositionally biased region" description="Acidic residues" evidence="2">
    <location>
        <begin position="900"/>
        <end position="912"/>
    </location>
</feature>
<dbReference type="SMART" id="SM00382">
    <property type="entry name" value="AAA"/>
    <property type="match status" value="1"/>
</dbReference>
<dbReference type="Pfam" id="PF24883">
    <property type="entry name" value="NPHP3_N"/>
    <property type="match status" value="1"/>
</dbReference>
<dbReference type="SUPFAM" id="SSF48452">
    <property type="entry name" value="TPR-like"/>
    <property type="match status" value="1"/>
</dbReference>
<name>A0A7H8QU51_TALRU</name>
<dbReference type="GeneID" id="55992147"/>
<dbReference type="InterPro" id="IPR027417">
    <property type="entry name" value="P-loop_NTPase"/>
</dbReference>
<protein>
    <recommendedName>
        <fullName evidence="3">AAA+ ATPase domain-containing protein</fullName>
    </recommendedName>
</protein>
<dbReference type="RefSeq" id="XP_035343708.1">
    <property type="nucleotide sequence ID" value="XM_035487815.1"/>
</dbReference>
<dbReference type="KEGG" id="trg:TRUGW13939_04646"/>
<dbReference type="InterPro" id="IPR003593">
    <property type="entry name" value="AAA+_ATPase"/>
</dbReference>
<evidence type="ECO:0000256" key="1">
    <source>
        <dbReference type="ARBA" id="ARBA00022737"/>
    </source>
</evidence>
<sequence>MTLGPSDNVPTSVKEIWKNAIFRFQERTGYMLGSSVSKSPEDLRKALDLHYGQQAGDERTAKAKDMGLKIISCIQLLGGMAADGVSGVFAPAPICFKALSFLLDIPKKIHDFHGEINAIFEEVGPAIAQFRIYQRMDENTGIDELLRSSIYEVMVSFVDICANCINIQKEDRWKSLKRNAKRVLLDDRSVQTELENFKTLTQRQFDTQATLTLEAALDTKQYVAFIKTTTVEIGTDAKAIKTDVSSLVETDQKRTLDETRKKHLTTIKTKLGLKDDQIGRVIDERENIWKNSIEDSGNWLSSLDQYRQWIDGTSSGNLLLLTGDPGTGKSHLVSAICYQIKEIKSGNLTSKAERSLVGYYSFSLAAKENKRRPETAVKIICAQLAEQDSVYAKNVAAICGEKDEKLRDTAECSDLWKTLGFDSPAKNTTHYIILDSIGSLDGPELDRLIRAIKHRPVIDSDEEEKDIRLRILVTGEPDAFQSGNLDVTEIPTIDITQYNKDDISLFIEKELQNMDLFQGEDEDSKRLKNTVEERLLERSNNSYFTVRQDLEKVKDISTSSGTEEELNRILQESNAGLEELVRSDIEALEAILKPREIDEVNELLIWVVAGAVFFSFKELTAALFLRFKTVPLQPLLQKFTSKYSKLFNLVYGGERLAIKDLVESHVVANRDKQRESADDPKITATITISNASVKAAQRFFWDLNHHSFLEGFTFKSGSQFYDTIPAKIQLYVVDAHFEIIKRAFDFFCQPSVDDRAKDIGYYLMAYIPSHLDSLYEATGFDELQEKDKQYIGSCITEIFSAGDWIEKSWDFRGWTQWYRNSEDIAIFWKWLDDPKATSHLGSLGKSWLARLKNETDRNQALLTPIMTTIARHWLQDTDWDPWDAYTWINGFLEMGVTESLPEEASENLEEEGDNKSASEIDEDQSDDDAEEDEATSKGNTTTMIRKAEEWCKQILKVTEVDYIWCTRMGTTFARSYDFPAAIELYIQAASILQAEDPVDKEKLCDVYKNLGGWSTDSDTAIGYYKKALEQDTNVIEIIYVMCKRYIHAGKGEEAQLIIHRIVTEKISDSESTSLSELLKFTTNDWGTGSLQFFMAIILLASMSSGWWPVVEGEIEAAIKNAREEGKQELLPILLLNLGIFAYHCREKGSREELRRAVGHWRECLVTLHQIFKETEADLERLQLVERQAVGYLSLAYFEQQEEVPLSVFKSDWISSNTKYVVASHYTSCGQRSEARDLLRSEMVEAFNILCDDDISNDAWGFFKLSRILNQTGDFDNARKANLLAPRLKFDGEVLQTFLASKDGGLDEASQNILDFYQSNCLDSDDPKRNRRKVLGEVKRLFGATDGDSENVSRYKEILDILGYLDHMGNESSICDNCNAEWDDETSLNTCKRCYNLDLCDACLDKLRSTETEITVLVCNKSHDWWNGGVWTMERYIQSCKKLVPLASEDGSIELVSMSKWLGVLCEEWGLSKADWDFE</sequence>
<accession>A0A7H8QU51</accession>
<organism evidence="4 5">
    <name type="scientific">Talaromyces rugulosus</name>
    <name type="common">Penicillium rugulosum</name>
    <dbReference type="NCBI Taxonomy" id="121627"/>
    <lineage>
        <taxon>Eukaryota</taxon>
        <taxon>Fungi</taxon>
        <taxon>Dikarya</taxon>
        <taxon>Ascomycota</taxon>
        <taxon>Pezizomycotina</taxon>
        <taxon>Eurotiomycetes</taxon>
        <taxon>Eurotiomycetidae</taxon>
        <taxon>Eurotiales</taxon>
        <taxon>Trichocomaceae</taxon>
        <taxon>Talaromyces</taxon>
        <taxon>Talaromyces sect. Islandici</taxon>
    </lineage>
</organism>
<evidence type="ECO:0000259" key="3">
    <source>
        <dbReference type="SMART" id="SM00382"/>
    </source>
</evidence>
<dbReference type="InterPro" id="IPR042621">
    <property type="entry name" value="TTC23/TTC23L"/>
</dbReference>
<dbReference type="Gene3D" id="3.40.50.300">
    <property type="entry name" value="P-loop containing nucleotide triphosphate hydrolases"/>
    <property type="match status" value="1"/>
</dbReference>